<dbReference type="Gene3D" id="1.10.10.10">
    <property type="entry name" value="Winged helix-like DNA-binding domain superfamily/Winged helix DNA-binding domain"/>
    <property type="match status" value="1"/>
</dbReference>
<dbReference type="GO" id="GO:0003677">
    <property type="term" value="F:DNA binding"/>
    <property type="evidence" value="ECO:0007669"/>
    <property type="project" value="UniProtKB-KW"/>
</dbReference>
<proteinExistence type="inferred from homology"/>
<comment type="caution">
    <text evidence="4">The sequence shown here is derived from an EMBL/GenBank/DDBJ whole genome shotgun (WGS) entry which is preliminary data.</text>
</comment>
<dbReference type="PANTHER" id="PTHR40083:SF1">
    <property type="entry name" value="UPF0122 PROTEIN YLXM"/>
    <property type="match status" value="1"/>
</dbReference>
<dbReference type="Pfam" id="PF04297">
    <property type="entry name" value="UPF0122"/>
    <property type="match status" value="1"/>
</dbReference>
<evidence type="ECO:0000256" key="2">
    <source>
        <dbReference type="ARBA" id="ARBA00024764"/>
    </source>
</evidence>
<dbReference type="RefSeq" id="WP_209511203.1">
    <property type="nucleotide sequence ID" value="NZ_JAGGKS010000003.1"/>
</dbReference>
<evidence type="ECO:0000256" key="3">
    <source>
        <dbReference type="HAMAP-Rule" id="MF_00245"/>
    </source>
</evidence>
<dbReference type="Proteomes" id="UP001519342">
    <property type="component" value="Unassembled WGS sequence"/>
</dbReference>
<sequence>MSEKNFIFSILFDYYSELLKDSQANIIDLYYNQDYSLSEIAEEMNISRQGVHDALKRAEKSLIEYEDKMKLHYKYDRYYKSAEKIIKLASGITDEKYKYSVENIQKEASKIINEG</sequence>
<dbReference type="InterPro" id="IPR007394">
    <property type="entry name" value="UPF0122"/>
</dbReference>
<comment type="function">
    <text evidence="2 3">Might take part in the signal recognition particle (SRP) pathway. This is inferred from the conservation of its genetic proximity to ftsY/ffh. May be a regulatory protein.</text>
</comment>
<keyword evidence="4" id="KW-0238">DNA-binding</keyword>
<gene>
    <name evidence="4" type="ORF">J2Z76_001331</name>
</gene>
<keyword evidence="5" id="KW-1185">Reference proteome</keyword>
<dbReference type="NCBIfam" id="NF045758">
    <property type="entry name" value="YlxM"/>
    <property type="match status" value="1"/>
</dbReference>
<dbReference type="SUPFAM" id="SSF88659">
    <property type="entry name" value="Sigma3 and sigma4 domains of RNA polymerase sigma factors"/>
    <property type="match status" value="1"/>
</dbReference>
<comment type="similarity">
    <text evidence="1 3">Belongs to the UPF0122 family.</text>
</comment>
<dbReference type="InterPro" id="IPR054831">
    <property type="entry name" value="UPF0122_fam_protein"/>
</dbReference>
<evidence type="ECO:0000313" key="5">
    <source>
        <dbReference type="Proteomes" id="UP001519342"/>
    </source>
</evidence>
<reference evidence="4 5" key="1">
    <citation type="submission" date="2021-03" db="EMBL/GenBank/DDBJ databases">
        <title>Genomic Encyclopedia of Type Strains, Phase IV (KMG-IV): sequencing the most valuable type-strain genomes for metagenomic binning, comparative biology and taxonomic classification.</title>
        <authorList>
            <person name="Goeker M."/>
        </authorList>
    </citation>
    <scope>NUCLEOTIDE SEQUENCE [LARGE SCALE GENOMIC DNA]</scope>
    <source>
        <strain evidence="4 5">DSM 24004</strain>
    </source>
</reference>
<evidence type="ECO:0000313" key="4">
    <source>
        <dbReference type="EMBL" id="MBP1925472.1"/>
    </source>
</evidence>
<organism evidence="4 5">
    <name type="scientific">Sedimentibacter acidaminivorans</name>
    <dbReference type="NCBI Taxonomy" id="913099"/>
    <lineage>
        <taxon>Bacteria</taxon>
        <taxon>Bacillati</taxon>
        <taxon>Bacillota</taxon>
        <taxon>Tissierellia</taxon>
        <taxon>Sedimentibacter</taxon>
    </lineage>
</organism>
<dbReference type="InterPro" id="IPR036388">
    <property type="entry name" value="WH-like_DNA-bd_sf"/>
</dbReference>
<dbReference type="EMBL" id="JAGGKS010000003">
    <property type="protein sequence ID" value="MBP1925472.1"/>
    <property type="molecule type" value="Genomic_DNA"/>
</dbReference>
<accession>A0ABS4GCV3</accession>
<dbReference type="HAMAP" id="MF_00245">
    <property type="entry name" value="UPF0122"/>
    <property type="match status" value="1"/>
</dbReference>
<protein>
    <recommendedName>
        <fullName evidence="3">UPF0122 protein J2Z76_001331</fullName>
    </recommendedName>
</protein>
<name>A0ABS4GCV3_9FIRM</name>
<dbReference type="InterPro" id="IPR013324">
    <property type="entry name" value="RNA_pol_sigma_r3/r4-like"/>
</dbReference>
<dbReference type="PANTHER" id="PTHR40083">
    <property type="entry name" value="UPF0122 PROTEIN CBO2450/CLC_2298"/>
    <property type="match status" value="1"/>
</dbReference>
<evidence type="ECO:0000256" key="1">
    <source>
        <dbReference type="ARBA" id="ARBA00008720"/>
    </source>
</evidence>